<keyword evidence="1" id="KW-0442">Lipid degradation</keyword>
<evidence type="ECO:0000313" key="5">
    <source>
        <dbReference type="Proteomes" id="UP000680679"/>
    </source>
</evidence>
<sequence length="172" mass="18999">MPKVTDSNASRSTGFDSRKLHHWIAFGFGSGLAPKAPGTFGTLAAIPVYLLMSPLAWPYYLGLVVLFTVIGLWACDRTARELGAKDPSAIVWDEFVGFFITMLVVPYSLLTGAHGWLWVLAGFLAFRLFDIWKPWPIRVIDERVEGGLGIMLDDILAGIMAALTLLVLRLLF</sequence>
<dbReference type="EMBL" id="AP024563">
    <property type="protein sequence ID" value="BCU07323.1"/>
    <property type="molecule type" value="Genomic_DNA"/>
</dbReference>
<evidence type="ECO:0000256" key="1">
    <source>
        <dbReference type="PIRNR" id="PIRNR006162"/>
    </source>
</evidence>
<dbReference type="InterPro" id="IPR007686">
    <property type="entry name" value="YutG/PgpA"/>
</dbReference>
<dbReference type="Proteomes" id="UP000680679">
    <property type="component" value="Chromosome"/>
</dbReference>
<keyword evidence="1" id="KW-0443">Lipid metabolism</keyword>
<keyword evidence="1" id="KW-0479">Metal-binding</keyword>
<comment type="pathway">
    <text evidence="1">Phospholipid metabolism; phosphatidylglycerol biosynthesis; phosphatidylglycerol from CDP-diacylglycerol: step 2/2.</text>
</comment>
<dbReference type="InterPro" id="IPR036681">
    <property type="entry name" value="PgpA-like_sf"/>
</dbReference>
<evidence type="ECO:0000259" key="3">
    <source>
        <dbReference type="Pfam" id="PF04608"/>
    </source>
</evidence>
<keyword evidence="1" id="KW-0997">Cell inner membrane</keyword>
<comment type="catalytic activity">
    <reaction evidence="1">
        <text>a 1,2-diacyl-sn-glycero-3-phospho-(1'-sn-glycero-3'-phosphate) + H2O = a 1,2-diacyl-sn-glycero-3-phospho-(1'-sn-glycerol) + phosphate</text>
        <dbReference type="Rhea" id="RHEA:33751"/>
        <dbReference type="ChEBI" id="CHEBI:15377"/>
        <dbReference type="ChEBI" id="CHEBI:43474"/>
        <dbReference type="ChEBI" id="CHEBI:60110"/>
        <dbReference type="ChEBI" id="CHEBI:64716"/>
        <dbReference type="EC" id="3.1.3.27"/>
    </reaction>
</comment>
<feature type="transmembrane region" description="Helical" evidence="2">
    <location>
        <begin position="57"/>
        <end position="75"/>
    </location>
</feature>
<gene>
    <name evidence="4" type="primary">pgpA</name>
    <name evidence="4" type="ORF">Atep_20000</name>
</gene>
<dbReference type="CDD" id="cd06971">
    <property type="entry name" value="PgpA"/>
    <property type="match status" value="1"/>
</dbReference>
<keyword evidence="1" id="KW-0595">Phospholipid degradation</keyword>
<dbReference type="InterPro" id="IPR026037">
    <property type="entry name" value="PgpA"/>
</dbReference>
<dbReference type="RefSeq" id="WP_213378444.1">
    <property type="nucleotide sequence ID" value="NZ_AP024563.1"/>
</dbReference>
<evidence type="ECO:0000256" key="2">
    <source>
        <dbReference type="SAM" id="Phobius"/>
    </source>
</evidence>
<keyword evidence="1" id="KW-1208">Phospholipid metabolism</keyword>
<feature type="domain" description="YutG/PgpA" evidence="3">
    <location>
        <begin position="23"/>
        <end position="168"/>
    </location>
</feature>
<proteinExistence type="predicted"/>
<feature type="transmembrane region" description="Helical" evidence="2">
    <location>
        <begin position="150"/>
        <end position="171"/>
    </location>
</feature>
<keyword evidence="2" id="KW-1133">Transmembrane helix</keyword>
<dbReference type="SUPFAM" id="SSF101307">
    <property type="entry name" value="YutG-like"/>
    <property type="match status" value="1"/>
</dbReference>
<dbReference type="Pfam" id="PF04608">
    <property type="entry name" value="PgpA"/>
    <property type="match status" value="1"/>
</dbReference>
<keyword evidence="1 2" id="KW-0812">Transmembrane</keyword>
<keyword evidence="1 2" id="KW-0472">Membrane</keyword>
<organism evidence="4 5">
    <name type="scientific">Allochromatium tepidum</name>
    <dbReference type="NCBI Taxonomy" id="553982"/>
    <lineage>
        <taxon>Bacteria</taxon>
        <taxon>Pseudomonadati</taxon>
        <taxon>Pseudomonadota</taxon>
        <taxon>Gammaproteobacteria</taxon>
        <taxon>Chromatiales</taxon>
        <taxon>Chromatiaceae</taxon>
        <taxon>Allochromatium</taxon>
    </lineage>
</organism>
<evidence type="ECO:0000313" key="4">
    <source>
        <dbReference type="EMBL" id="BCU07323.1"/>
    </source>
</evidence>
<reference evidence="4 5" key="1">
    <citation type="submission" date="2021-04" db="EMBL/GenBank/DDBJ databases">
        <title>Complete genome sequencing of Allochromatium tepidum strain NZ.</title>
        <authorList>
            <person name="Tsukatani Y."/>
            <person name="Mori H."/>
        </authorList>
    </citation>
    <scope>NUCLEOTIDE SEQUENCE [LARGE SCALE GENOMIC DNA]</scope>
    <source>
        <strain evidence="4 5">NZ</strain>
    </source>
</reference>
<keyword evidence="5" id="KW-1185">Reference proteome</keyword>
<comment type="cofactor">
    <cofactor evidence="1">
        <name>Mg(2+)</name>
        <dbReference type="ChEBI" id="CHEBI:18420"/>
    </cofactor>
</comment>
<keyword evidence="1" id="KW-1003">Cell membrane</keyword>
<comment type="function">
    <text evidence="1">Lipid phosphatase which dephosphorylates phosphatidylglycerophosphate (PGP) to phosphatidylglycerol (PG).</text>
</comment>
<accession>A0ABM7QNA9</accession>
<feature type="transmembrane region" description="Helical" evidence="2">
    <location>
        <begin position="87"/>
        <end position="107"/>
    </location>
</feature>
<comment type="subcellular location">
    <subcellularLocation>
        <location evidence="1">Cell inner membrane</location>
        <topology evidence="1">Multi-pass membrane protein</topology>
    </subcellularLocation>
</comment>
<name>A0ABM7QNA9_9GAMM</name>
<keyword evidence="1" id="KW-0460">Magnesium</keyword>
<dbReference type="PANTHER" id="PTHR36305">
    <property type="entry name" value="PHOSPHATIDYLGLYCEROPHOSPHATASE A"/>
    <property type="match status" value="1"/>
</dbReference>
<dbReference type="PIRSF" id="PIRSF006162">
    <property type="entry name" value="PgpA"/>
    <property type="match status" value="1"/>
</dbReference>
<dbReference type="PANTHER" id="PTHR36305:SF1">
    <property type="entry name" value="PHOSPHATIDYLGLYCEROPHOSPHATASE A"/>
    <property type="match status" value="1"/>
</dbReference>
<dbReference type="EC" id="3.1.3.27" evidence="1"/>
<keyword evidence="1" id="KW-0378">Hydrolase</keyword>
<protein>
    <recommendedName>
        <fullName evidence="1">Phosphatidylglycerophosphatase A</fullName>
        <ecNumber evidence="1">3.1.3.27</ecNumber>
    </recommendedName>
    <alternativeName>
        <fullName evidence="1">Phosphatidylglycerolphosphate phosphatase A</fullName>
    </alternativeName>
</protein>